<dbReference type="OrthoDB" id="1523667at2"/>
<dbReference type="Proteomes" id="UP000007435">
    <property type="component" value="Chromosome"/>
</dbReference>
<accession>E4RY68</accession>
<protein>
    <recommendedName>
        <fullName evidence="4">Outer membrane protein beta-barrel domain-containing protein</fullName>
    </recommendedName>
</protein>
<dbReference type="HOGENOM" id="CLU_089897_0_0_10"/>
<proteinExistence type="predicted"/>
<evidence type="ECO:0000256" key="1">
    <source>
        <dbReference type="SAM" id="SignalP"/>
    </source>
</evidence>
<feature type="chain" id="PRO_5003188292" description="Outer membrane protein beta-barrel domain-containing protein" evidence="1">
    <location>
        <begin position="17"/>
        <end position="243"/>
    </location>
</feature>
<gene>
    <name evidence="2" type="ordered locus">Lbys_1571</name>
</gene>
<reference key="1">
    <citation type="submission" date="2010-11" db="EMBL/GenBank/DDBJ databases">
        <title>The complete genome of Leadbetterella byssophila DSM 17132.</title>
        <authorList>
            <consortium name="US DOE Joint Genome Institute (JGI-PGF)"/>
            <person name="Lucas S."/>
            <person name="Copeland A."/>
            <person name="Lapidus A."/>
            <person name="Glavina del Rio T."/>
            <person name="Dalin E."/>
            <person name="Tice H."/>
            <person name="Bruce D."/>
            <person name="Goodwin L."/>
            <person name="Pitluck S."/>
            <person name="Kyrpides N."/>
            <person name="Mavromatis K."/>
            <person name="Ivanova N."/>
            <person name="Teshima H."/>
            <person name="Brettin T."/>
            <person name="Detter J.C."/>
            <person name="Han C."/>
            <person name="Tapia R."/>
            <person name="Land M."/>
            <person name="Hauser L."/>
            <person name="Markowitz V."/>
            <person name="Cheng J.-F."/>
            <person name="Hugenholtz P."/>
            <person name="Woyke T."/>
            <person name="Wu D."/>
            <person name="Tindall B."/>
            <person name="Pomrenke H.G."/>
            <person name="Brambilla E."/>
            <person name="Klenk H.-P."/>
            <person name="Eisen J.A."/>
        </authorList>
    </citation>
    <scope>NUCLEOTIDE SEQUENCE [LARGE SCALE GENOMIC DNA]</scope>
    <source>
        <strain>DSM 17132</strain>
    </source>
</reference>
<evidence type="ECO:0000313" key="2">
    <source>
        <dbReference type="EMBL" id="ADQ17279.1"/>
    </source>
</evidence>
<keyword evidence="1" id="KW-0732">Signal</keyword>
<keyword evidence="3" id="KW-1185">Reference proteome</keyword>
<dbReference type="STRING" id="649349.Lbys_1571"/>
<dbReference type="AlphaFoldDB" id="E4RY68"/>
<sequence length="243" mass="26973">MLKKLLLLLITLPAFAQQEEEEIDSKTLAFGATTSNYTSLIGGLVVRSSVPVDVRKGKSVYRYMALEILNLKNPREYSIFTGFGPKYTVGKRNYLFTIRPQYGREYALFTRSKDSNVGLSIIAAGGPSIGLMKPYYVRYEDSNNFVQYDPNIKSRISGVGGILKNGFQGIKFNPGLHAKIAANIDINTFSDSVTGLEIGTSVETFLKKPEILASTFSDNPQTFVSVYLTLYFGNKSIVKKKND</sequence>
<evidence type="ECO:0000313" key="3">
    <source>
        <dbReference type="Proteomes" id="UP000007435"/>
    </source>
</evidence>
<evidence type="ECO:0008006" key="4">
    <source>
        <dbReference type="Google" id="ProtNLM"/>
    </source>
</evidence>
<organism evidence="2 3">
    <name type="scientific">Leadbetterella byssophila (strain DSM 17132 / JCM 16389 / KACC 11308 / NBRC 106382 / 4M15)</name>
    <dbReference type="NCBI Taxonomy" id="649349"/>
    <lineage>
        <taxon>Bacteria</taxon>
        <taxon>Pseudomonadati</taxon>
        <taxon>Bacteroidota</taxon>
        <taxon>Cytophagia</taxon>
        <taxon>Cytophagales</taxon>
        <taxon>Leadbetterellaceae</taxon>
        <taxon>Leadbetterella</taxon>
    </lineage>
</organism>
<dbReference type="EMBL" id="CP002305">
    <property type="protein sequence ID" value="ADQ17279.1"/>
    <property type="molecule type" value="Genomic_DNA"/>
</dbReference>
<dbReference type="eggNOG" id="ENOG502ZAYW">
    <property type="taxonomic scope" value="Bacteria"/>
</dbReference>
<dbReference type="KEGG" id="lby:Lbys_1571"/>
<dbReference type="RefSeq" id="WP_013408328.1">
    <property type="nucleotide sequence ID" value="NC_014655.1"/>
</dbReference>
<reference evidence="2 3" key="2">
    <citation type="journal article" date="2011" name="Stand. Genomic Sci.">
        <title>Complete genome sequence of Leadbetterella byssophila type strain (4M15).</title>
        <authorList>
            <person name="Abt B."/>
            <person name="Teshima H."/>
            <person name="Lucas S."/>
            <person name="Lapidus A."/>
            <person name="Del Rio T.G."/>
            <person name="Nolan M."/>
            <person name="Tice H."/>
            <person name="Cheng J.F."/>
            <person name="Pitluck S."/>
            <person name="Liolios K."/>
            <person name="Pagani I."/>
            <person name="Ivanova N."/>
            <person name="Mavromatis K."/>
            <person name="Pati A."/>
            <person name="Tapia R."/>
            <person name="Han C."/>
            <person name="Goodwin L."/>
            <person name="Chen A."/>
            <person name="Palaniappan K."/>
            <person name="Land M."/>
            <person name="Hauser L."/>
            <person name="Chang Y.J."/>
            <person name="Jeffries C.D."/>
            <person name="Rohde M."/>
            <person name="Goker M."/>
            <person name="Tindall B.J."/>
            <person name="Detter J.C."/>
            <person name="Woyke T."/>
            <person name="Bristow J."/>
            <person name="Eisen J.A."/>
            <person name="Markowitz V."/>
            <person name="Hugenholtz P."/>
            <person name="Klenk H.P."/>
            <person name="Kyrpides N.C."/>
        </authorList>
    </citation>
    <scope>NUCLEOTIDE SEQUENCE [LARGE SCALE GENOMIC DNA]</scope>
    <source>
        <strain evidence="3">DSM 17132 / JCM 16389 / KACC 11308 / NBRC 106382 / 4M15</strain>
    </source>
</reference>
<feature type="signal peptide" evidence="1">
    <location>
        <begin position="1"/>
        <end position="16"/>
    </location>
</feature>
<name>E4RY68_LEAB4</name>